<accession>A0A1J4MK48</accession>
<evidence type="ECO:0000313" key="2">
    <source>
        <dbReference type="Proteomes" id="UP000186176"/>
    </source>
</evidence>
<dbReference type="OrthoDB" id="339185at2759"/>
<gene>
    <name evidence="1" type="ORF">cubi_00135</name>
</gene>
<dbReference type="RefSeq" id="XP_028875728.1">
    <property type="nucleotide sequence ID" value="XM_029017149.1"/>
</dbReference>
<dbReference type="EMBL" id="LRBP01000009">
    <property type="protein sequence ID" value="OII74582.1"/>
    <property type="molecule type" value="Genomic_DNA"/>
</dbReference>
<organism evidence="1 2">
    <name type="scientific">Cryptosporidium ubiquitum</name>
    <dbReference type="NCBI Taxonomy" id="857276"/>
    <lineage>
        <taxon>Eukaryota</taxon>
        <taxon>Sar</taxon>
        <taxon>Alveolata</taxon>
        <taxon>Apicomplexa</taxon>
        <taxon>Conoidasida</taxon>
        <taxon>Coccidia</taxon>
        <taxon>Eucoccidiorida</taxon>
        <taxon>Eimeriorina</taxon>
        <taxon>Cryptosporidiidae</taxon>
        <taxon>Cryptosporidium</taxon>
    </lineage>
</organism>
<protein>
    <submittedName>
        <fullName evidence="1">Uncharacterized protein</fullName>
    </submittedName>
</protein>
<proteinExistence type="predicted"/>
<evidence type="ECO:0000313" key="1">
    <source>
        <dbReference type="EMBL" id="OII74582.1"/>
    </source>
</evidence>
<name>A0A1J4MK48_9CRYT</name>
<reference evidence="1 2" key="1">
    <citation type="submission" date="2016-10" db="EMBL/GenBank/DDBJ databases">
        <title>Reductive evolution of mitochondrial metabolism and differential evolution of invasion-related proteins in Cryptosporidium.</title>
        <authorList>
            <person name="Liu S."/>
            <person name="Roellig D.M."/>
            <person name="Guo Y."/>
            <person name="Li N."/>
            <person name="Frace M.A."/>
            <person name="Tang K."/>
            <person name="Zhang L."/>
            <person name="Feng Y."/>
            <person name="Xiao L."/>
        </authorList>
    </citation>
    <scope>NUCLEOTIDE SEQUENCE [LARGE SCALE GENOMIC DNA]</scope>
    <source>
        <strain evidence="1">39726</strain>
    </source>
</reference>
<dbReference type="VEuPathDB" id="CryptoDB:cubi_00135"/>
<sequence>MLNQEVFNSLKIPEYCLKRRGVKGVGELEKSEVHALTDEYWDSPRITPNFGDENCNSIINQKLSRIPRIHPITRDKLENFGNTSGSPKPFFGTNRELSSIISKNRICNEDYIESFNDEDTLTPLASSAARYRLYDIEWDEKSKFEKDKENSKNVEIEDSMKLEDADFCLLDSIGIKGLKEFETHQGKVTVTEDGDFSFEFSNRKKLFTVKGGGCFVVVSDIINNIRNISVNPSFESTGIASQKSNESKYHISELPPQHLKRYIYGVHLCETIKSFIPKVKLKIPREGTYFLMSNHSTFADFRAEFSSVLKDLVLSVHLTNYQSTIIFTSKSGKRIEFQKYVLDRMGVYEEVDQAFEEIKYNDYLIKKSYEISECGIKWSNIINIWRLILNRLVDCKNLELKGLKAYSELLISSEVDLIHSESSPFGEICTLDWHIRKNVFENIFPVQVEEI</sequence>
<dbReference type="GeneID" id="39976928"/>
<comment type="caution">
    <text evidence="1">The sequence shown here is derived from an EMBL/GenBank/DDBJ whole genome shotgun (WGS) entry which is preliminary data.</text>
</comment>
<keyword evidence="2" id="KW-1185">Reference proteome</keyword>
<dbReference type="AlphaFoldDB" id="A0A1J4MK48"/>
<dbReference type="Proteomes" id="UP000186176">
    <property type="component" value="Unassembled WGS sequence"/>
</dbReference>